<dbReference type="Proteomes" id="UP000381378">
    <property type="component" value="Unassembled WGS sequence"/>
</dbReference>
<evidence type="ECO:0000313" key="1">
    <source>
        <dbReference type="EMBL" id="VVQ26628.1"/>
    </source>
</evidence>
<protein>
    <submittedName>
        <fullName evidence="1">Uncharacterized protein</fullName>
    </submittedName>
</protein>
<dbReference type="RefSeq" id="WP_150788467.1">
    <property type="nucleotide sequence ID" value="NZ_CABVJF010000059.1"/>
</dbReference>
<evidence type="ECO:0000313" key="2">
    <source>
        <dbReference type="Proteomes" id="UP000381378"/>
    </source>
</evidence>
<reference evidence="1 2" key="1">
    <citation type="submission" date="2019-09" db="EMBL/GenBank/DDBJ databases">
        <authorList>
            <person name="Chandra G."/>
            <person name="Truman W A."/>
        </authorList>
    </citation>
    <scope>NUCLEOTIDE SEQUENCE [LARGE SCALE GENOMIC DNA]</scope>
    <source>
        <strain evidence="1">PS928</strain>
    </source>
</reference>
<dbReference type="EMBL" id="CABVJF010000059">
    <property type="protein sequence ID" value="VVQ26628.1"/>
    <property type="molecule type" value="Genomic_DNA"/>
</dbReference>
<accession>A0A5E7VUZ7</accession>
<proteinExistence type="predicted"/>
<gene>
    <name evidence="1" type="ORF">PS928_06796</name>
</gene>
<sequence>MDQIERESKRFKKLKKDLVEAIPRFPNNKTTLQALQAMRFTELLIAFLSWKVRLVGSRPRRVRQADVLNADPRAAALKPNIEALLDAVQSGSDLTPYLSLSATSDGFTPADRNHPKGLWADKDFLLNVMGFHHFHLGLTKEAAGHYKRTDEVLFALVSRDEFEIIGLFTHDAFEHDDKGEMTPERRSLWAAHRKRLSQERLPGEIYIGGMAGMGIAGSGAPIAIVDMAFDYVRRIKEYEKNLENFGFAKTLYSEDNIPTNSKFIWSFDHLDLVLIDEGAGQLVRIAKGPN</sequence>
<organism evidence="1 2">
    <name type="scientific">Pseudomonas fluorescens</name>
    <dbReference type="NCBI Taxonomy" id="294"/>
    <lineage>
        <taxon>Bacteria</taxon>
        <taxon>Pseudomonadati</taxon>
        <taxon>Pseudomonadota</taxon>
        <taxon>Gammaproteobacteria</taxon>
        <taxon>Pseudomonadales</taxon>
        <taxon>Pseudomonadaceae</taxon>
        <taxon>Pseudomonas</taxon>
    </lineage>
</organism>
<dbReference type="OrthoDB" id="9135240at2"/>
<name>A0A5E7VUZ7_PSEFL</name>
<dbReference type="AlphaFoldDB" id="A0A5E7VUZ7"/>